<proteinExistence type="predicted"/>
<dbReference type="SUPFAM" id="SSF51126">
    <property type="entry name" value="Pectin lyase-like"/>
    <property type="match status" value="1"/>
</dbReference>
<evidence type="ECO:0000256" key="1">
    <source>
        <dbReference type="SAM" id="SignalP"/>
    </source>
</evidence>
<dbReference type="AlphaFoldDB" id="A1ZFM6"/>
<dbReference type="InterPro" id="IPR026444">
    <property type="entry name" value="Secre_tail"/>
</dbReference>
<evidence type="ECO:0000259" key="2">
    <source>
        <dbReference type="Pfam" id="PF18962"/>
    </source>
</evidence>
<evidence type="ECO:0000313" key="3">
    <source>
        <dbReference type="EMBL" id="EAY30800.1"/>
    </source>
</evidence>
<feature type="chain" id="PRO_5002642141" description="Secretion system C-terminal sorting domain-containing protein" evidence="1">
    <location>
        <begin position="22"/>
        <end position="771"/>
    </location>
</feature>
<dbReference type="PANTHER" id="PTHR11319">
    <property type="entry name" value="G PROTEIN-COUPLED RECEPTOR-RELATED"/>
    <property type="match status" value="1"/>
</dbReference>
<dbReference type="InterPro" id="IPR011050">
    <property type="entry name" value="Pectin_lyase_fold/virulence"/>
</dbReference>
<gene>
    <name evidence="3" type="ORF">M23134_01124</name>
</gene>
<accession>A1ZFM6</accession>
<keyword evidence="1" id="KW-0732">Signal</keyword>
<dbReference type="EMBL" id="AAWS01000005">
    <property type="protein sequence ID" value="EAY30800.1"/>
    <property type="molecule type" value="Genomic_DNA"/>
</dbReference>
<dbReference type="PANTHER" id="PTHR11319:SF35">
    <property type="entry name" value="OUTER MEMBRANE PROTEIN PMPC-RELATED"/>
    <property type="match status" value="1"/>
</dbReference>
<evidence type="ECO:0000313" key="4">
    <source>
        <dbReference type="Proteomes" id="UP000004095"/>
    </source>
</evidence>
<dbReference type="Pfam" id="PF18962">
    <property type="entry name" value="Por_Secre_tail"/>
    <property type="match status" value="1"/>
</dbReference>
<feature type="signal peptide" evidence="1">
    <location>
        <begin position="1"/>
        <end position="21"/>
    </location>
</feature>
<dbReference type="InterPro" id="IPR012334">
    <property type="entry name" value="Pectin_lyas_fold"/>
</dbReference>
<keyword evidence="4" id="KW-1185">Reference proteome</keyword>
<dbReference type="Proteomes" id="UP000004095">
    <property type="component" value="Unassembled WGS sequence"/>
</dbReference>
<dbReference type="RefSeq" id="WP_002694505.1">
    <property type="nucleotide sequence ID" value="NZ_AAWS01000005.1"/>
</dbReference>
<protein>
    <recommendedName>
        <fullName evidence="2">Secretion system C-terminal sorting domain-containing protein</fullName>
    </recommendedName>
</protein>
<sequence>MKKNLIYITALYLLAIFNANAANILVKNTVDSATPINGDHTLRSALAAAVTGDIITFDPSTNGTPFVLTLGSISIQKEISLKGNGIQNTILDGNQTDRIFIIGGSSNEYFVSFEGIMFQNGYTNNGGFQAGGAMFVRGSLYLKDCKFYKNKALNGGGGAFSMANLSGHQPNTFINVQFVENEAGGSAVMIGNMGGAPTNFDRCSFIGNTSQYNGGAFTVGYHNTTHFMNCKFKNNSGDRGGALSLAGNVKIFNSIFTGNTSTNSGNGGAIANANTGWLNLYIANSTIAGNTATGGGGGISFTNNGGALALHLYNNIIAKNQAILGATHALYKDDVFISVGTYTMYGGNFIGDASGGTYGLTSTHANDLLGSDTSPIDPLFVDLANDDAHLQPCSPAINLATSIQTEAFFNYDINQDGSVGGNISVDYDENPRTVNTNTDAGAYEYQGTVYTTPVPSFHYTGNAFCQNSGTALPSAFNPGGTYTVTGANASSLVVDANTGSIDLNASLPGNYTVQYSVPDCNGGTNSHSETITINPSPVNTINATVCAGESYTLGCDTYTQSGTYTHTTTTPQGCPSTTILNLTVAPSIQIYISQQINLNGGVARLTAWLPTPPLGTYTYSWAIGGQKVSITNFVTNPCSDKVYTLTVTDTATGCYKTTTYSFTNRWNMCRETIDPHLGGLSVKGRTTQTTQTTTNTAIYPNPSNGNFTLQSSHSPIVRYEIYNSNGKMVQNKKVRVGKQQKVNMENAPAGLYMVRVYTKDNQVLLKRIVIK</sequence>
<dbReference type="OrthoDB" id="960258at2"/>
<dbReference type="eggNOG" id="COG2931">
    <property type="taxonomic scope" value="Bacteria"/>
</dbReference>
<organism evidence="3 4">
    <name type="scientific">Microscilla marina ATCC 23134</name>
    <dbReference type="NCBI Taxonomy" id="313606"/>
    <lineage>
        <taxon>Bacteria</taxon>
        <taxon>Pseudomonadati</taxon>
        <taxon>Bacteroidota</taxon>
        <taxon>Cytophagia</taxon>
        <taxon>Cytophagales</taxon>
        <taxon>Microscillaceae</taxon>
        <taxon>Microscilla</taxon>
    </lineage>
</organism>
<feature type="domain" description="Secretion system C-terminal sorting" evidence="2">
    <location>
        <begin position="698"/>
        <end position="770"/>
    </location>
</feature>
<reference evidence="3 4" key="1">
    <citation type="submission" date="2007-01" db="EMBL/GenBank/DDBJ databases">
        <authorList>
            <person name="Haygood M."/>
            <person name="Podell S."/>
            <person name="Anderson C."/>
            <person name="Hopkinson B."/>
            <person name="Roe K."/>
            <person name="Barbeau K."/>
            <person name="Gaasterland T."/>
            <person name="Ferriera S."/>
            <person name="Johnson J."/>
            <person name="Kravitz S."/>
            <person name="Beeson K."/>
            <person name="Sutton G."/>
            <person name="Rogers Y.-H."/>
            <person name="Friedman R."/>
            <person name="Frazier M."/>
            <person name="Venter J.C."/>
        </authorList>
    </citation>
    <scope>NUCLEOTIDE SEQUENCE [LARGE SCALE GENOMIC DNA]</scope>
    <source>
        <strain evidence="3 4">ATCC 23134</strain>
    </source>
</reference>
<dbReference type="Gene3D" id="2.160.20.10">
    <property type="entry name" value="Single-stranded right-handed beta-helix, Pectin lyase-like"/>
    <property type="match status" value="1"/>
</dbReference>
<comment type="caution">
    <text evidence="3">The sequence shown here is derived from an EMBL/GenBank/DDBJ whole genome shotgun (WGS) entry which is preliminary data.</text>
</comment>
<name>A1ZFM6_MICM2</name>
<dbReference type="NCBIfam" id="TIGR04183">
    <property type="entry name" value="Por_Secre_tail"/>
    <property type="match status" value="1"/>
</dbReference>